<keyword evidence="5 6" id="KW-0472">Membrane</keyword>
<gene>
    <name evidence="7" type="ORF">SAMN05660923_02980</name>
</gene>
<organism evidence="7 8">
    <name type="scientific">Tepidimicrobium xylanilyticum</name>
    <dbReference type="NCBI Taxonomy" id="1123352"/>
    <lineage>
        <taxon>Bacteria</taxon>
        <taxon>Bacillati</taxon>
        <taxon>Bacillota</taxon>
        <taxon>Tissierellia</taxon>
        <taxon>Tissierellales</taxon>
        <taxon>Tepidimicrobiaceae</taxon>
        <taxon>Tepidimicrobium</taxon>
    </lineage>
</organism>
<keyword evidence="4 6" id="KW-1133">Transmembrane helix</keyword>
<evidence type="ECO:0000256" key="1">
    <source>
        <dbReference type="ARBA" id="ARBA00004651"/>
    </source>
</evidence>
<reference evidence="7 8" key="1">
    <citation type="submission" date="2016-10" db="EMBL/GenBank/DDBJ databases">
        <authorList>
            <person name="de Groot N.N."/>
        </authorList>
    </citation>
    <scope>NUCLEOTIDE SEQUENCE [LARGE SCALE GENOMIC DNA]</scope>
    <source>
        <strain evidence="7 8">DSM 23310</strain>
    </source>
</reference>
<dbReference type="InterPro" id="IPR051461">
    <property type="entry name" value="UPF0750_membrane"/>
</dbReference>
<dbReference type="PANTHER" id="PTHR33545:SF5">
    <property type="entry name" value="UPF0750 MEMBRANE PROTEIN YITT"/>
    <property type="match status" value="1"/>
</dbReference>
<proteinExistence type="predicted"/>
<feature type="transmembrane region" description="Helical" evidence="6">
    <location>
        <begin position="57"/>
        <end position="76"/>
    </location>
</feature>
<feature type="transmembrane region" description="Helical" evidence="6">
    <location>
        <begin position="88"/>
        <end position="106"/>
    </location>
</feature>
<evidence type="ECO:0000313" key="7">
    <source>
        <dbReference type="EMBL" id="SDX81179.1"/>
    </source>
</evidence>
<dbReference type="GO" id="GO:0005886">
    <property type="term" value="C:plasma membrane"/>
    <property type="evidence" value="ECO:0007669"/>
    <property type="project" value="UniProtKB-SubCell"/>
</dbReference>
<feature type="transmembrane region" description="Helical" evidence="6">
    <location>
        <begin position="127"/>
        <end position="146"/>
    </location>
</feature>
<keyword evidence="3 6" id="KW-0812">Transmembrane</keyword>
<dbReference type="Proteomes" id="UP000198828">
    <property type="component" value="Unassembled WGS sequence"/>
</dbReference>
<dbReference type="EMBL" id="FNNG01000022">
    <property type="protein sequence ID" value="SDX81179.1"/>
    <property type="molecule type" value="Genomic_DNA"/>
</dbReference>
<protein>
    <submittedName>
        <fullName evidence="7">Uncharacterized 5xTM membrane BCR, YitT family COG1284</fullName>
    </submittedName>
</protein>
<dbReference type="InterPro" id="IPR003740">
    <property type="entry name" value="YitT"/>
</dbReference>
<feature type="transmembrane region" description="Helical" evidence="6">
    <location>
        <begin position="26"/>
        <end position="50"/>
    </location>
</feature>
<keyword evidence="8" id="KW-1185">Reference proteome</keyword>
<sequence length="207" mass="23554">MLTLFYNNLTLSKSVTLVTVNIVNDIPIITIGIIVFISNLVLFIIAFIAVGKDFERYTIYSSFFLAILIYILEVIVQVETPLVDDLMINLIFGILIQGIGMAIIFYQNSSTGGTDIVAKIINKYFNLEIGKALLLADFMIVFLVGISFDKTLGLYALLGIIFNFYVIDNFIKGLKKKSNIFIISERSFEINDFIYKYIRVRFNNFLC</sequence>
<keyword evidence="2" id="KW-1003">Cell membrane</keyword>
<accession>A0A1H3ETE5</accession>
<evidence type="ECO:0000256" key="2">
    <source>
        <dbReference type="ARBA" id="ARBA00022475"/>
    </source>
</evidence>
<evidence type="ECO:0000256" key="3">
    <source>
        <dbReference type="ARBA" id="ARBA00022692"/>
    </source>
</evidence>
<dbReference type="Pfam" id="PF02588">
    <property type="entry name" value="YitT_membrane"/>
    <property type="match status" value="1"/>
</dbReference>
<dbReference type="PANTHER" id="PTHR33545">
    <property type="entry name" value="UPF0750 MEMBRANE PROTEIN YITT-RELATED"/>
    <property type="match status" value="1"/>
</dbReference>
<comment type="subcellular location">
    <subcellularLocation>
        <location evidence="1">Cell membrane</location>
        <topology evidence="1">Multi-pass membrane protein</topology>
    </subcellularLocation>
</comment>
<evidence type="ECO:0000256" key="4">
    <source>
        <dbReference type="ARBA" id="ARBA00022989"/>
    </source>
</evidence>
<feature type="transmembrane region" description="Helical" evidence="6">
    <location>
        <begin position="152"/>
        <end position="171"/>
    </location>
</feature>
<evidence type="ECO:0000256" key="6">
    <source>
        <dbReference type="SAM" id="Phobius"/>
    </source>
</evidence>
<evidence type="ECO:0000256" key="5">
    <source>
        <dbReference type="ARBA" id="ARBA00023136"/>
    </source>
</evidence>
<evidence type="ECO:0000313" key="8">
    <source>
        <dbReference type="Proteomes" id="UP000198828"/>
    </source>
</evidence>
<dbReference type="AlphaFoldDB" id="A0A1H3ETE5"/>
<name>A0A1H3ETE5_9FIRM</name>